<dbReference type="GO" id="GO:0009231">
    <property type="term" value="P:riboflavin biosynthetic process"/>
    <property type="evidence" value="ECO:0007669"/>
    <property type="project" value="InterPro"/>
</dbReference>
<dbReference type="EMBL" id="SJSM01000015">
    <property type="protein sequence ID" value="TCC91084.1"/>
    <property type="molecule type" value="Genomic_DNA"/>
</dbReference>
<accession>A0A4R0MYM7</accession>
<dbReference type="OrthoDB" id="195113at2"/>
<gene>
    <name evidence="2" type="ORF">EZ444_19470</name>
</gene>
<dbReference type="AlphaFoldDB" id="A0A4R0MYM7"/>
<protein>
    <submittedName>
        <fullName evidence="2">Reductase</fullName>
    </submittedName>
</protein>
<dbReference type="PANTHER" id="PTHR38011:SF11">
    <property type="entry name" value="2,5-DIAMINO-6-RIBOSYLAMINO-4(3H)-PYRIMIDINONE 5'-PHOSPHATE REDUCTASE"/>
    <property type="match status" value="1"/>
</dbReference>
<dbReference type="RefSeq" id="WP_131610822.1">
    <property type="nucleotide sequence ID" value="NZ_SJSM01000015.1"/>
</dbReference>
<dbReference type="Proteomes" id="UP000291117">
    <property type="component" value="Unassembled WGS sequence"/>
</dbReference>
<proteinExistence type="predicted"/>
<evidence type="ECO:0000313" key="3">
    <source>
        <dbReference type="Proteomes" id="UP000291117"/>
    </source>
</evidence>
<dbReference type="InterPro" id="IPR002734">
    <property type="entry name" value="RibDG_C"/>
</dbReference>
<dbReference type="InterPro" id="IPR050765">
    <property type="entry name" value="Riboflavin_Biosynth_HTPR"/>
</dbReference>
<name>A0A4R0MYM7_9SPHI</name>
<evidence type="ECO:0000259" key="1">
    <source>
        <dbReference type="Pfam" id="PF01872"/>
    </source>
</evidence>
<dbReference type="Gene3D" id="3.40.430.10">
    <property type="entry name" value="Dihydrofolate Reductase, subunit A"/>
    <property type="match status" value="1"/>
</dbReference>
<keyword evidence="3" id="KW-1185">Reference proteome</keyword>
<organism evidence="2 3">
    <name type="scientific">Pedobacter hiemivivus</name>
    <dbReference type="NCBI Taxonomy" id="2530454"/>
    <lineage>
        <taxon>Bacteria</taxon>
        <taxon>Pseudomonadati</taxon>
        <taxon>Bacteroidota</taxon>
        <taxon>Sphingobacteriia</taxon>
        <taxon>Sphingobacteriales</taxon>
        <taxon>Sphingobacteriaceae</taxon>
        <taxon>Pedobacter</taxon>
    </lineage>
</organism>
<dbReference type="SUPFAM" id="SSF53597">
    <property type="entry name" value="Dihydrofolate reductase-like"/>
    <property type="match status" value="1"/>
</dbReference>
<sequence>MRKIIVQEFVTIDGFAAGQQDELDFMPQAFSTGTKNSIENNQLQFIENIDTMILGRNTYRMFEAYWPNSTEPIAPGLNALARYVVSETLEQAPWGNLEPASVIKKNTDKEISKLKSQAGKDIVIWGSLALAQSLFNSDVIDEYQFIVCPAILSSGRKLFTDDRKLLKLNLLETKTFDDGCVLLRYSR</sequence>
<dbReference type="GO" id="GO:0008703">
    <property type="term" value="F:5-amino-6-(5-phosphoribosylamino)uracil reductase activity"/>
    <property type="evidence" value="ECO:0007669"/>
    <property type="project" value="InterPro"/>
</dbReference>
<evidence type="ECO:0000313" key="2">
    <source>
        <dbReference type="EMBL" id="TCC91084.1"/>
    </source>
</evidence>
<dbReference type="Pfam" id="PF01872">
    <property type="entry name" value="RibD_C"/>
    <property type="match status" value="1"/>
</dbReference>
<dbReference type="PANTHER" id="PTHR38011">
    <property type="entry name" value="DIHYDROFOLATE REDUCTASE FAMILY PROTEIN (AFU_ORTHOLOGUE AFUA_8G06820)"/>
    <property type="match status" value="1"/>
</dbReference>
<comment type="caution">
    <text evidence="2">The sequence shown here is derived from an EMBL/GenBank/DDBJ whole genome shotgun (WGS) entry which is preliminary data.</text>
</comment>
<dbReference type="InterPro" id="IPR024072">
    <property type="entry name" value="DHFR-like_dom_sf"/>
</dbReference>
<feature type="domain" description="Bacterial bifunctional deaminase-reductase C-terminal" evidence="1">
    <location>
        <begin position="2"/>
        <end position="182"/>
    </location>
</feature>
<reference evidence="2 3" key="1">
    <citation type="submission" date="2019-02" db="EMBL/GenBank/DDBJ databases">
        <title>Pedobacter sp. RP-3-8 sp. nov., isolated from Arctic soil.</title>
        <authorList>
            <person name="Dahal R.H."/>
        </authorList>
    </citation>
    <scope>NUCLEOTIDE SEQUENCE [LARGE SCALE GENOMIC DNA]</scope>
    <source>
        <strain evidence="2 3">RP-3-8</strain>
    </source>
</reference>